<comment type="caution">
    <text evidence="1">The sequence shown here is derived from an EMBL/GenBank/DDBJ whole genome shotgun (WGS) entry which is preliminary data.</text>
</comment>
<evidence type="ECO:0000313" key="1">
    <source>
        <dbReference type="EMBL" id="MBZ5708750.1"/>
    </source>
</evidence>
<protein>
    <recommendedName>
        <fullName evidence="3">MBL fold metallo-hydrolase</fullName>
    </recommendedName>
</protein>
<organism evidence="1 2">
    <name type="scientific">Nannocystis pusilla</name>
    <dbReference type="NCBI Taxonomy" id="889268"/>
    <lineage>
        <taxon>Bacteria</taxon>
        <taxon>Pseudomonadati</taxon>
        <taxon>Myxococcota</taxon>
        <taxon>Polyangia</taxon>
        <taxon>Nannocystales</taxon>
        <taxon>Nannocystaceae</taxon>
        <taxon>Nannocystis</taxon>
    </lineage>
</organism>
<reference evidence="1" key="1">
    <citation type="submission" date="2021-08" db="EMBL/GenBank/DDBJ databases">
        <authorList>
            <person name="Stevens D.C."/>
        </authorList>
    </citation>
    <scope>NUCLEOTIDE SEQUENCE</scope>
    <source>
        <strain evidence="1">DSM 53165</strain>
    </source>
</reference>
<dbReference type="Proteomes" id="UP001139031">
    <property type="component" value="Unassembled WGS sequence"/>
</dbReference>
<dbReference type="Gene3D" id="3.60.15.10">
    <property type="entry name" value="Ribonuclease Z/Hydroxyacylglutathione hydrolase-like"/>
    <property type="match status" value="1"/>
</dbReference>
<name>A0ABS7TKJ3_9BACT</name>
<sequence>MALFHLPTGITRRSAGFAYRGGSFSDRREFTMSAVLVQHPRGDLLIDTGFGRDIDAHFRAMPLFFRATTSYAAERPAADQLEAAGYRRERTTPAASPACRGCEL</sequence>
<gene>
    <name evidence="1" type="ORF">K7C98_05750</name>
</gene>
<dbReference type="EMBL" id="JAIRAU010000001">
    <property type="protein sequence ID" value="MBZ5708750.1"/>
    <property type="molecule type" value="Genomic_DNA"/>
</dbReference>
<evidence type="ECO:0008006" key="3">
    <source>
        <dbReference type="Google" id="ProtNLM"/>
    </source>
</evidence>
<accession>A0ABS7TKJ3</accession>
<keyword evidence="2" id="KW-1185">Reference proteome</keyword>
<proteinExistence type="predicted"/>
<dbReference type="RefSeq" id="WP_224190515.1">
    <property type="nucleotide sequence ID" value="NZ_JAIRAU010000001.1"/>
</dbReference>
<dbReference type="InterPro" id="IPR036866">
    <property type="entry name" value="RibonucZ/Hydroxyglut_hydro"/>
</dbReference>
<evidence type="ECO:0000313" key="2">
    <source>
        <dbReference type="Proteomes" id="UP001139031"/>
    </source>
</evidence>